<dbReference type="Proteomes" id="UP000183809">
    <property type="component" value="Unassembled WGS sequence"/>
</dbReference>
<name>A0A1J9R123_9PEZI</name>
<reference evidence="3 4" key="1">
    <citation type="submission" date="2016-10" db="EMBL/GenBank/DDBJ databases">
        <title>Proteomics and genomics reveal pathogen-plant mechanisms compatible with a hemibiotrophic lifestyle of Diplodia corticola.</title>
        <authorList>
            <person name="Fernandes I."/>
            <person name="De Jonge R."/>
            <person name="Van De Peer Y."/>
            <person name="Devreese B."/>
            <person name="Alves A."/>
            <person name="Esteves A.C."/>
        </authorList>
    </citation>
    <scope>NUCLEOTIDE SEQUENCE [LARGE SCALE GENOMIC DNA]</scope>
    <source>
        <strain evidence="3 4">CBS 112549</strain>
    </source>
</reference>
<evidence type="ECO:0000313" key="3">
    <source>
        <dbReference type="EMBL" id="OJD33938.1"/>
    </source>
</evidence>
<feature type="coiled-coil region" evidence="1">
    <location>
        <begin position="560"/>
        <end position="782"/>
    </location>
</feature>
<gene>
    <name evidence="3" type="ORF">BKCO1_2600062</name>
</gene>
<dbReference type="EMBL" id="MNUE01000026">
    <property type="protein sequence ID" value="OJD33938.1"/>
    <property type="molecule type" value="Genomic_DNA"/>
</dbReference>
<keyword evidence="1" id="KW-0175">Coiled coil</keyword>
<feature type="compositionally biased region" description="Polar residues" evidence="2">
    <location>
        <begin position="1058"/>
        <end position="1082"/>
    </location>
</feature>
<feature type="coiled-coil region" evidence="1">
    <location>
        <begin position="837"/>
        <end position="906"/>
    </location>
</feature>
<comment type="caution">
    <text evidence="3">The sequence shown here is derived from an EMBL/GenBank/DDBJ whole genome shotgun (WGS) entry which is preliminary data.</text>
</comment>
<keyword evidence="4" id="KW-1185">Reference proteome</keyword>
<dbReference type="AlphaFoldDB" id="A0A1J9R123"/>
<proteinExistence type="predicted"/>
<protein>
    <submittedName>
        <fullName evidence="3">Kinesin k39</fullName>
    </submittedName>
</protein>
<feature type="region of interest" description="Disordered" evidence="2">
    <location>
        <begin position="956"/>
        <end position="1118"/>
    </location>
</feature>
<evidence type="ECO:0000313" key="4">
    <source>
        <dbReference type="Proteomes" id="UP000183809"/>
    </source>
</evidence>
<evidence type="ECO:0000256" key="1">
    <source>
        <dbReference type="SAM" id="Coils"/>
    </source>
</evidence>
<evidence type="ECO:0000256" key="2">
    <source>
        <dbReference type="SAM" id="MobiDB-lite"/>
    </source>
</evidence>
<organism evidence="3 4">
    <name type="scientific">Diplodia corticola</name>
    <dbReference type="NCBI Taxonomy" id="236234"/>
    <lineage>
        <taxon>Eukaryota</taxon>
        <taxon>Fungi</taxon>
        <taxon>Dikarya</taxon>
        <taxon>Ascomycota</taxon>
        <taxon>Pezizomycotina</taxon>
        <taxon>Dothideomycetes</taxon>
        <taxon>Dothideomycetes incertae sedis</taxon>
        <taxon>Botryosphaeriales</taxon>
        <taxon>Botryosphaeriaceae</taxon>
        <taxon>Diplodia</taxon>
    </lineage>
</organism>
<feature type="compositionally biased region" description="Basic and acidic residues" evidence="2">
    <location>
        <begin position="956"/>
        <end position="972"/>
    </location>
</feature>
<dbReference type="GeneID" id="31013724"/>
<dbReference type="OrthoDB" id="5332870at2759"/>
<dbReference type="RefSeq" id="XP_020130198.1">
    <property type="nucleotide sequence ID" value="XM_020273463.1"/>
</dbReference>
<dbReference type="STRING" id="236234.A0A1J9R123"/>
<accession>A0A1J9R123</accession>
<feature type="region of interest" description="Disordered" evidence="2">
    <location>
        <begin position="927"/>
        <end position="946"/>
    </location>
</feature>
<sequence length="1118" mass="124364">MGPQETLTAEVERVVSAPYAVCLKRLHDILIECNPLVVQAWADASACQLAPLARCVRKAFDTWNYTLDIFERLVLARPFRDAFLAQYPSMLDAFLQKALTPEGPSAVTGTCVAMLSEPLPHSVPLPFTAQEFFMRLFDEAMKSTDEHHVSTIYKLLDGACRDLLGILPEDRIKYIEEKGYELLKSSAANPSHAPNETWHRLQILSLGLMGILAQTCDPHLNAVAPVDMAVGNIPSEASLRGNSLKHVEEIPRMFQTRGARATIRLTVMVAIGMLSTHEKGLDDDLARYLKIVAEVLSIMPPSARQKFLDDDGKFVSKLVEKVQKAGDHPGVQLQGLLSIALLHEGRTLPESAVSAYTRALLAARHLPGNVRAFSDAARISLPLFAAQLNEDFVRNFLCCSIEATEQVTSRVGELQWLRLLGKHLDDVAQETPAVRRYILLTLSSDCFQGHLQKLLSLSVANTGIHQTGEGSCRCHALASSMALGLETCSLLLRTAIMAQTDEIGIHTRVGLDLLQKQQELASSRTPVCEHLRSNQETTPPLSFLQEKCTPHTQSESRDWRERLAREVEVQERNRLELIERRMGEVCRDLEARCEQVEEPLRLEQLKVQELEEKLRTLKEQHGELATHASNLENREVDREFFVQGLEAEKIQAEQDCQRASDAKDDLAKRTEDLQRKLDHANQTAETTLNSARQDYDRMKSELCALLTKEETRYEEQAATLNQMKAHIISLEDDLDSAQEHLEQEQKGSEELRATLDDALQHIEEQKLAKLQAQAEVSDLLEKEAAYIDQLRQAQVALIESRSTSAELKAEHDALLESSTAEIESVRKQADLDLHRVVEEASNEREAMDSHLQLAKEEIDCLIGDKEDLSAALQAKETHIEKLEGKVENMTKARNAAEARLNELESWRNNILSAMGAPTGGMLENATVSHRHQGSRPGPTSPPNLSRRRTYAEFETNVDHGLEEDPDRTESERTQSPGESRGTHRTVSASPTPKRAKIQRQQPFKLPILKAATSTSADAKRHSTRLSQGHRMSTAARKPLDDVSAERGNVSPVRKSVSGAKNASLENAPPTSTRSAKQASQFGGSFDVSEFLEGTPFTPSGRRPQHLDIFGSGSTTVDV</sequence>